<dbReference type="KEGG" id="uru:DSM104443_03134"/>
<name>A0A6M4GXP6_9PROT</name>
<dbReference type="SUPFAM" id="SSF53474">
    <property type="entry name" value="alpha/beta-Hydrolases"/>
    <property type="match status" value="1"/>
</dbReference>
<gene>
    <name evidence="2" type="ORF">DSM104443_03134</name>
</gene>
<reference evidence="2 3" key="1">
    <citation type="submission" date="2020-04" db="EMBL/GenBank/DDBJ databases">
        <title>Usitatibacter rugosus gen. nov., sp. nov. and Usitatibacter palustris sp. nov., novel members of Usitatibacteraceae fam. nov. within the order Nitrosomonadales isolated from soil.</title>
        <authorList>
            <person name="Huber K.J."/>
            <person name="Neumann-Schaal M."/>
            <person name="Geppert A."/>
            <person name="Luckner M."/>
            <person name="Wanner G."/>
            <person name="Overmann J."/>
        </authorList>
    </citation>
    <scope>NUCLEOTIDE SEQUENCE [LARGE SCALE GENOMIC DNA]</scope>
    <source>
        <strain evidence="2 3">0125_3</strain>
    </source>
</reference>
<accession>A0A6M4GXP6</accession>
<keyword evidence="3" id="KW-1185">Reference proteome</keyword>
<dbReference type="PANTHER" id="PTHR48098:SF6">
    <property type="entry name" value="FERRI-BACILLIBACTIN ESTERASE BESA"/>
    <property type="match status" value="1"/>
</dbReference>
<keyword evidence="1" id="KW-0732">Signal</keyword>
<dbReference type="InterPro" id="IPR000801">
    <property type="entry name" value="Esterase-like"/>
</dbReference>
<evidence type="ECO:0000256" key="1">
    <source>
        <dbReference type="SAM" id="SignalP"/>
    </source>
</evidence>
<dbReference type="EMBL" id="CP053069">
    <property type="protein sequence ID" value="QJR12051.1"/>
    <property type="molecule type" value="Genomic_DNA"/>
</dbReference>
<evidence type="ECO:0000313" key="3">
    <source>
        <dbReference type="Proteomes" id="UP000501534"/>
    </source>
</evidence>
<dbReference type="AlphaFoldDB" id="A0A6M4GXP6"/>
<evidence type="ECO:0008006" key="4">
    <source>
        <dbReference type="Google" id="ProtNLM"/>
    </source>
</evidence>
<dbReference type="InterPro" id="IPR029058">
    <property type="entry name" value="AB_hydrolase_fold"/>
</dbReference>
<sequence>MGATRSPYDGFMKRLLAIALLALAAVFPAAAQTFTGAMSGSWWDAARAGEGQFITFETLGTRNVVYLAYFTYTADGRATWQVGSADYAANATTVEIPLITGSGARFGNAFNTGDVRTAPSGTATLEFVSCTRMRMRHTAIAGLVLDLTRSVGPLAGAGCGDKPPAASSLTGVVSGSWWNAQRNGEGQFITFETLGNRNVAYLAYFTYAADGTASWLVGNADYTIGARTITIPLITGSNARFGTAFRSADVQTTSAGTATLELTSCSTLRLSYTGAAQTFAHDITRLVGPLTGLGCTDGIVTASPLANEVHTDQYASTFTGFTYPISISFPPGYVPGSANHPVIYSADSEFLFQILVGTVRERGYNAIVVSVGNGGSDRRFVDYVSPGWNDYFRFLKLELMPFIETRFRVDRTRRTFVGYSLSGSLAGVVMLMDDPADRRFGSFISIDGSFWNQTATINGFEDELFARTHALPVSMYLAAAENRASIANFRARLDLRSYTGLRVNLHDYALSHAAVVLPAIQDGLAFTFP</sequence>
<feature type="signal peptide" evidence="1">
    <location>
        <begin position="1"/>
        <end position="31"/>
    </location>
</feature>
<dbReference type="Gene3D" id="3.40.50.1820">
    <property type="entry name" value="alpha/beta hydrolase"/>
    <property type="match status" value="1"/>
</dbReference>
<dbReference type="Pfam" id="PF00756">
    <property type="entry name" value="Esterase"/>
    <property type="match status" value="1"/>
</dbReference>
<dbReference type="PANTHER" id="PTHR48098">
    <property type="entry name" value="ENTEROCHELIN ESTERASE-RELATED"/>
    <property type="match status" value="1"/>
</dbReference>
<organism evidence="2 3">
    <name type="scientific">Usitatibacter rugosus</name>
    <dbReference type="NCBI Taxonomy" id="2732067"/>
    <lineage>
        <taxon>Bacteria</taxon>
        <taxon>Pseudomonadati</taxon>
        <taxon>Pseudomonadota</taxon>
        <taxon>Betaproteobacteria</taxon>
        <taxon>Nitrosomonadales</taxon>
        <taxon>Usitatibacteraceae</taxon>
        <taxon>Usitatibacter</taxon>
    </lineage>
</organism>
<dbReference type="Proteomes" id="UP000501534">
    <property type="component" value="Chromosome"/>
</dbReference>
<dbReference type="InterPro" id="IPR050583">
    <property type="entry name" value="Mycobacterial_A85_antigen"/>
</dbReference>
<evidence type="ECO:0000313" key="2">
    <source>
        <dbReference type="EMBL" id="QJR12051.1"/>
    </source>
</evidence>
<protein>
    <recommendedName>
        <fullName evidence="4">Esterase</fullName>
    </recommendedName>
</protein>
<feature type="chain" id="PRO_5026798905" description="Esterase" evidence="1">
    <location>
        <begin position="32"/>
        <end position="529"/>
    </location>
</feature>
<proteinExistence type="predicted"/>